<keyword evidence="1" id="KW-0472">Membrane</keyword>
<feature type="transmembrane region" description="Helical" evidence="1">
    <location>
        <begin position="60"/>
        <end position="81"/>
    </location>
</feature>
<dbReference type="Pfam" id="PF13829">
    <property type="entry name" value="DUF4191"/>
    <property type="match status" value="1"/>
</dbReference>
<keyword evidence="1" id="KW-1133">Transmembrane helix</keyword>
<evidence type="ECO:0008006" key="4">
    <source>
        <dbReference type="Google" id="ProtNLM"/>
    </source>
</evidence>
<keyword evidence="1" id="KW-0812">Transmembrane</keyword>
<dbReference type="EMBL" id="CAJVAP010000013">
    <property type="protein sequence ID" value="CAG7610998.1"/>
    <property type="molecule type" value="Genomic_DNA"/>
</dbReference>
<dbReference type="AlphaFoldDB" id="A0A916JXW1"/>
<organism evidence="2 3">
    <name type="scientific">Leucobacter soli</name>
    <dbReference type="NCBI Taxonomy" id="2812850"/>
    <lineage>
        <taxon>Bacteria</taxon>
        <taxon>Bacillati</taxon>
        <taxon>Actinomycetota</taxon>
        <taxon>Actinomycetes</taxon>
        <taxon>Micrococcales</taxon>
        <taxon>Microbacteriaceae</taxon>
        <taxon>Leucobacter</taxon>
    </lineage>
</organism>
<evidence type="ECO:0000313" key="2">
    <source>
        <dbReference type="EMBL" id="CAG7610998.1"/>
    </source>
</evidence>
<name>A0A916JXW1_9MICO</name>
<sequence length="233" mass="25822">MAKDKAQKANKEPGRIKQMIRVYQQTRRHDRNLTLALLAVFIAPIALALLAAWLLNNSVFGWIVWPITGILVGLLLAMIVLGRRAESTAYRQIEGQPGAVGAVINGALRRSWRGSETPVAMNRSRDAVYRVVGRGGAVLIVEGEPQRAKQLVTREETQLRRTLSGVAVTTLYVGTGEDQVPLHKLSRTLVKMKPVLSRREVDAVYKRVSSMRTDPIGIPKGMDPFKVRAGRPR</sequence>
<gene>
    <name evidence="2" type="ORF">LEUCIP111803_01380</name>
</gene>
<protein>
    <recommendedName>
        <fullName evidence="4">DUF4191 domain-containing protein</fullName>
    </recommendedName>
</protein>
<reference evidence="2" key="1">
    <citation type="submission" date="2021-06" db="EMBL/GenBank/DDBJ databases">
        <authorList>
            <person name="Criscuolo A."/>
        </authorList>
    </citation>
    <scope>NUCLEOTIDE SEQUENCE</scope>
    <source>
        <strain evidence="2">CIP111803</strain>
    </source>
</reference>
<feature type="transmembrane region" description="Helical" evidence="1">
    <location>
        <begin position="33"/>
        <end position="54"/>
    </location>
</feature>
<evidence type="ECO:0000256" key="1">
    <source>
        <dbReference type="SAM" id="Phobius"/>
    </source>
</evidence>
<dbReference type="Proteomes" id="UP000693892">
    <property type="component" value="Unassembled WGS sequence"/>
</dbReference>
<accession>A0A916JXW1</accession>
<proteinExistence type="predicted"/>
<keyword evidence="3" id="KW-1185">Reference proteome</keyword>
<evidence type="ECO:0000313" key="3">
    <source>
        <dbReference type="Proteomes" id="UP000693892"/>
    </source>
</evidence>
<comment type="caution">
    <text evidence="2">The sequence shown here is derived from an EMBL/GenBank/DDBJ whole genome shotgun (WGS) entry which is preliminary data.</text>
</comment>
<dbReference type="RefSeq" id="WP_218114997.1">
    <property type="nucleotide sequence ID" value="NZ_CAJVAP010000013.1"/>
</dbReference>
<dbReference type="InterPro" id="IPR025445">
    <property type="entry name" value="DUF4191"/>
</dbReference>